<proteinExistence type="predicted"/>
<sequence>MADPVTVTAVATLVSWATTELAEGGRSAVQSLISYVRERFRDRPVERAVVDVAFREQPTPAALSRLADLLGQESGADPAFAEEFRSRWVRAHAAVTVEQGGVVNSVSGDVSGNVVQARDVHGGINLGGPPTPGSRRT</sequence>
<name>A0A927M6Q6_9ACTN</name>
<dbReference type="Proteomes" id="UP000649753">
    <property type="component" value="Unassembled WGS sequence"/>
</dbReference>
<keyword evidence="2" id="KW-1185">Reference proteome</keyword>
<dbReference type="RefSeq" id="WP_192768569.1">
    <property type="nucleotide sequence ID" value="NZ_JADBEB010000001.1"/>
</dbReference>
<comment type="caution">
    <text evidence="1">The sequence shown here is derived from an EMBL/GenBank/DDBJ whole genome shotgun (WGS) entry which is preliminary data.</text>
</comment>
<accession>A0A927M6Q6</accession>
<dbReference type="EMBL" id="JADBEB010000001">
    <property type="protein sequence ID" value="MBE1489022.1"/>
    <property type="molecule type" value="Genomic_DNA"/>
</dbReference>
<reference evidence="1" key="1">
    <citation type="submission" date="2020-10" db="EMBL/GenBank/DDBJ databases">
        <title>Sequencing the genomes of 1000 actinobacteria strains.</title>
        <authorList>
            <person name="Klenk H.-P."/>
        </authorList>
    </citation>
    <scope>NUCLEOTIDE SEQUENCE</scope>
    <source>
        <strain evidence="1">DSM 46832</strain>
    </source>
</reference>
<evidence type="ECO:0000313" key="2">
    <source>
        <dbReference type="Proteomes" id="UP000649753"/>
    </source>
</evidence>
<evidence type="ECO:0000313" key="1">
    <source>
        <dbReference type="EMBL" id="MBE1489022.1"/>
    </source>
</evidence>
<protein>
    <submittedName>
        <fullName evidence="1">Uncharacterized protein</fullName>
    </submittedName>
</protein>
<dbReference type="AlphaFoldDB" id="A0A927M6Q6"/>
<organism evidence="1 2">
    <name type="scientific">Plantactinospora soyae</name>
    <dbReference type="NCBI Taxonomy" id="1544732"/>
    <lineage>
        <taxon>Bacteria</taxon>
        <taxon>Bacillati</taxon>
        <taxon>Actinomycetota</taxon>
        <taxon>Actinomycetes</taxon>
        <taxon>Micromonosporales</taxon>
        <taxon>Micromonosporaceae</taxon>
        <taxon>Plantactinospora</taxon>
    </lineage>
</organism>
<gene>
    <name evidence="1" type="ORF">H4W31_004660</name>
</gene>